<dbReference type="GO" id="GO:0030490">
    <property type="term" value="P:maturation of SSU-rRNA"/>
    <property type="evidence" value="ECO:0007669"/>
    <property type="project" value="TreeGrafter"/>
</dbReference>
<reference evidence="4" key="5">
    <citation type="submission" date="2018-04" db="UniProtKB">
        <authorList>
            <consortium name="EnsemblFungi"/>
        </authorList>
    </citation>
    <scope>IDENTIFICATION</scope>
    <source>
        <strain evidence="4">R3-111a-1</strain>
    </source>
</reference>
<dbReference type="EnsemblFungi" id="EJT82489">
    <property type="protein sequence ID" value="EJT82489"/>
    <property type="gene ID" value="GGTG_02462"/>
</dbReference>
<name>J3NMF8_GAET3</name>
<feature type="compositionally biased region" description="Low complexity" evidence="1">
    <location>
        <begin position="166"/>
        <end position="177"/>
    </location>
</feature>
<dbReference type="VEuPathDB" id="FungiDB:GGTG_02462"/>
<protein>
    <recommendedName>
        <fullName evidence="2">Programmed cell death protein 2 C-terminal domain-containing protein</fullName>
    </recommendedName>
</protein>
<dbReference type="PANTHER" id="PTHR47524">
    <property type="entry name" value="20S RRNA ACCUMULATION PROTEIN 4"/>
    <property type="match status" value="1"/>
</dbReference>
<evidence type="ECO:0000313" key="3">
    <source>
        <dbReference type="EMBL" id="EJT82489.1"/>
    </source>
</evidence>
<dbReference type="PANTHER" id="PTHR47524:SF1">
    <property type="entry name" value="20S RRNA ACCUMULATION PROTEIN 4"/>
    <property type="match status" value="1"/>
</dbReference>
<feature type="region of interest" description="Disordered" evidence="1">
    <location>
        <begin position="166"/>
        <end position="210"/>
    </location>
</feature>
<gene>
    <name evidence="4" type="primary">20342920</name>
    <name evidence="3" type="ORF">GGTG_02462</name>
</gene>
<reference evidence="4" key="4">
    <citation type="journal article" date="2015" name="G3 (Bethesda)">
        <title>Genome sequences of three phytopathogenic species of the Magnaporthaceae family of fungi.</title>
        <authorList>
            <person name="Okagaki L.H."/>
            <person name="Nunes C.C."/>
            <person name="Sailsbery J."/>
            <person name="Clay B."/>
            <person name="Brown D."/>
            <person name="John T."/>
            <person name="Oh Y."/>
            <person name="Young N."/>
            <person name="Fitzgerald M."/>
            <person name="Haas B.J."/>
            <person name="Zeng Q."/>
            <person name="Young S."/>
            <person name="Adiconis X."/>
            <person name="Fan L."/>
            <person name="Levin J.Z."/>
            <person name="Mitchell T.K."/>
            <person name="Okubara P.A."/>
            <person name="Farman M.L."/>
            <person name="Kohn L.M."/>
            <person name="Birren B."/>
            <person name="Ma L.-J."/>
            <person name="Dean R.A."/>
        </authorList>
    </citation>
    <scope>NUCLEOTIDE SEQUENCE</scope>
    <source>
        <strain evidence="4">R3-111a-1</strain>
    </source>
</reference>
<evidence type="ECO:0000256" key="1">
    <source>
        <dbReference type="SAM" id="MobiDB-lite"/>
    </source>
</evidence>
<feature type="compositionally biased region" description="Polar residues" evidence="1">
    <location>
        <begin position="178"/>
        <end position="187"/>
    </location>
</feature>
<dbReference type="EMBL" id="GL385395">
    <property type="protein sequence ID" value="EJT82489.1"/>
    <property type="molecule type" value="Genomic_DNA"/>
</dbReference>
<evidence type="ECO:0000313" key="5">
    <source>
        <dbReference type="Proteomes" id="UP000006039"/>
    </source>
</evidence>
<dbReference type="GeneID" id="20342920"/>
<dbReference type="HOGENOM" id="CLU_031771_1_1_1"/>
<organism evidence="3">
    <name type="scientific">Gaeumannomyces tritici (strain R3-111a-1)</name>
    <name type="common">Wheat and barley take-all root rot fungus</name>
    <name type="synonym">Gaeumannomyces graminis var. tritici</name>
    <dbReference type="NCBI Taxonomy" id="644352"/>
    <lineage>
        <taxon>Eukaryota</taxon>
        <taxon>Fungi</taxon>
        <taxon>Dikarya</taxon>
        <taxon>Ascomycota</taxon>
        <taxon>Pezizomycotina</taxon>
        <taxon>Sordariomycetes</taxon>
        <taxon>Sordariomycetidae</taxon>
        <taxon>Magnaporthales</taxon>
        <taxon>Magnaporthaceae</taxon>
        <taxon>Gaeumannomyces</taxon>
    </lineage>
</organism>
<feature type="region of interest" description="Disordered" evidence="1">
    <location>
        <begin position="228"/>
        <end position="256"/>
    </location>
</feature>
<dbReference type="OrthoDB" id="443682at2759"/>
<proteinExistence type="predicted"/>
<evidence type="ECO:0000313" key="4">
    <source>
        <dbReference type="EnsemblFungi" id="EJT82489"/>
    </source>
</evidence>
<dbReference type="eggNOG" id="KOG2061">
    <property type="taxonomic scope" value="Eukaryota"/>
</dbReference>
<dbReference type="GO" id="GO:0005737">
    <property type="term" value="C:cytoplasm"/>
    <property type="evidence" value="ECO:0007669"/>
    <property type="project" value="InterPro"/>
</dbReference>
<dbReference type="InterPro" id="IPR007320">
    <property type="entry name" value="PDCD2_C"/>
</dbReference>
<accession>J3NMF8</accession>
<feature type="compositionally biased region" description="Basic and acidic residues" evidence="1">
    <location>
        <begin position="194"/>
        <end position="210"/>
    </location>
</feature>
<evidence type="ECO:0000259" key="2">
    <source>
        <dbReference type="Pfam" id="PF04194"/>
    </source>
</evidence>
<dbReference type="AlphaFoldDB" id="J3NMF8"/>
<dbReference type="Pfam" id="PF04194">
    <property type="entry name" value="PDCD2_C"/>
    <property type="match status" value="1"/>
</dbReference>
<keyword evidence="5" id="KW-1185">Reference proteome</keyword>
<dbReference type="STRING" id="644352.J3NMF8"/>
<sequence length="448" mass="47199">MGSYDSDSSGEDQDFTETNVLLGYTSKDAGSETVSRLGGRPDWLVTDKPPTAALARCKVCKDLTVLLLQLNGELPERFPGHERRIYVFACRKKSCRRQAGSIRAIRGLRVSAAAAAAAAAAAEKKAVAEKQNAAAAKEASKPVTSTGLGESLFGVKAPSGGANPFAAPGANPFSSAPQASAANPFSTKPQAPEPAKEEKQKENAQKEELKATKSVAELPQTFAEKLALNNPQAPSGPPPPPEPWPAESEPGQPRPYPVSWIAEAEYETLDPTPMPSVPTGPTVMELDEEAAGGGSSGGGKGKEDKEVFESSMDTDFQKFADRVGQNPDQVIRYEYAGAPLLYSRGDDVGRALGAADDEEDGGRKVKAAGGMPPCANCGAARVFEVQLTPQAIADLEAGGEDGLDGMDWGTVIVGVCSRDCQERAAGDGETGYLEEWVGVQWEELMVKR</sequence>
<feature type="compositionally biased region" description="Pro residues" evidence="1">
    <location>
        <begin position="234"/>
        <end position="244"/>
    </location>
</feature>
<feature type="domain" description="Programmed cell death protein 2 C-terminal" evidence="2">
    <location>
        <begin position="313"/>
        <end position="441"/>
    </location>
</feature>
<reference evidence="5" key="1">
    <citation type="submission" date="2010-07" db="EMBL/GenBank/DDBJ databases">
        <title>The genome sequence of Gaeumannomyces graminis var. tritici strain R3-111a-1.</title>
        <authorList>
            <consortium name="The Broad Institute Genome Sequencing Platform"/>
            <person name="Ma L.-J."/>
            <person name="Dead R."/>
            <person name="Young S."/>
            <person name="Zeng Q."/>
            <person name="Koehrsen M."/>
            <person name="Alvarado L."/>
            <person name="Berlin A."/>
            <person name="Chapman S.B."/>
            <person name="Chen Z."/>
            <person name="Freedman E."/>
            <person name="Gellesch M."/>
            <person name="Goldberg J."/>
            <person name="Griggs A."/>
            <person name="Gujja S."/>
            <person name="Heilman E.R."/>
            <person name="Heiman D."/>
            <person name="Hepburn T."/>
            <person name="Howarth C."/>
            <person name="Jen D."/>
            <person name="Larson L."/>
            <person name="Mehta T."/>
            <person name="Neiman D."/>
            <person name="Pearson M."/>
            <person name="Roberts A."/>
            <person name="Saif S."/>
            <person name="Shea T."/>
            <person name="Shenoy N."/>
            <person name="Sisk P."/>
            <person name="Stolte C."/>
            <person name="Sykes S."/>
            <person name="Walk T."/>
            <person name="White J."/>
            <person name="Yandava C."/>
            <person name="Haas B."/>
            <person name="Nusbaum C."/>
            <person name="Birren B."/>
        </authorList>
    </citation>
    <scope>NUCLEOTIDE SEQUENCE [LARGE SCALE GENOMIC DNA]</scope>
    <source>
        <strain evidence="5">R3-111a-1</strain>
    </source>
</reference>
<dbReference type="FunCoup" id="J3NMF8">
    <property type="interactions" value="330"/>
</dbReference>
<dbReference type="Proteomes" id="UP000006039">
    <property type="component" value="Unassembled WGS sequence"/>
</dbReference>
<reference evidence="3" key="2">
    <citation type="submission" date="2010-07" db="EMBL/GenBank/DDBJ databases">
        <authorList>
            <consortium name="The Broad Institute Genome Sequencing Platform"/>
            <consortium name="Broad Institute Genome Sequencing Center for Infectious Disease"/>
            <person name="Ma L.-J."/>
            <person name="Dead R."/>
            <person name="Young S."/>
            <person name="Zeng Q."/>
            <person name="Koehrsen M."/>
            <person name="Alvarado L."/>
            <person name="Berlin A."/>
            <person name="Chapman S.B."/>
            <person name="Chen Z."/>
            <person name="Freedman E."/>
            <person name="Gellesch M."/>
            <person name="Goldberg J."/>
            <person name="Griggs A."/>
            <person name="Gujja S."/>
            <person name="Heilman E.R."/>
            <person name="Heiman D."/>
            <person name="Hepburn T."/>
            <person name="Howarth C."/>
            <person name="Jen D."/>
            <person name="Larson L."/>
            <person name="Mehta T."/>
            <person name="Neiman D."/>
            <person name="Pearson M."/>
            <person name="Roberts A."/>
            <person name="Saif S."/>
            <person name="Shea T."/>
            <person name="Shenoy N."/>
            <person name="Sisk P."/>
            <person name="Stolte C."/>
            <person name="Sykes S."/>
            <person name="Walk T."/>
            <person name="White J."/>
            <person name="Yandava C."/>
            <person name="Haas B."/>
            <person name="Nusbaum C."/>
            <person name="Birren B."/>
        </authorList>
    </citation>
    <scope>NUCLEOTIDE SEQUENCE</scope>
    <source>
        <strain evidence="3">R3-111a-1</strain>
    </source>
</reference>
<dbReference type="RefSeq" id="XP_009218498.1">
    <property type="nucleotide sequence ID" value="XM_009220234.1"/>
</dbReference>
<reference evidence="3" key="3">
    <citation type="submission" date="2010-09" db="EMBL/GenBank/DDBJ databases">
        <title>Annotation of Gaeumannomyces graminis var. tritici R3-111a-1.</title>
        <authorList>
            <consortium name="The Broad Institute Genome Sequencing Platform"/>
            <person name="Ma L.-J."/>
            <person name="Dead R."/>
            <person name="Young S.K."/>
            <person name="Zeng Q."/>
            <person name="Gargeya S."/>
            <person name="Fitzgerald M."/>
            <person name="Haas B."/>
            <person name="Abouelleil A."/>
            <person name="Alvarado L."/>
            <person name="Arachchi H.M."/>
            <person name="Berlin A."/>
            <person name="Brown A."/>
            <person name="Chapman S.B."/>
            <person name="Chen Z."/>
            <person name="Dunbar C."/>
            <person name="Freedman E."/>
            <person name="Gearin G."/>
            <person name="Gellesch M."/>
            <person name="Goldberg J."/>
            <person name="Griggs A."/>
            <person name="Gujja S."/>
            <person name="Heiman D."/>
            <person name="Howarth C."/>
            <person name="Larson L."/>
            <person name="Lui A."/>
            <person name="MacDonald P.J.P."/>
            <person name="Mehta T."/>
            <person name="Montmayeur A."/>
            <person name="Murphy C."/>
            <person name="Neiman D."/>
            <person name="Pearson M."/>
            <person name="Priest M."/>
            <person name="Roberts A."/>
            <person name="Saif S."/>
            <person name="Shea T."/>
            <person name="Shenoy N."/>
            <person name="Sisk P."/>
            <person name="Stolte C."/>
            <person name="Sykes S."/>
            <person name="Yandava C."/>
            <person name="Wortman J."/>
            <person name="Nusbaum C."/>
            <person name="Birren B."/>
        </authorList>
    </citation>
    <scope>NUCLEOTIDE SEQUENCE</scope>
    <source>
        <strain evidence="3">R3-111a-1</strain>
    </source>
</reference>